<dbReference type="STRING" id="37360.A0A0G4IMZ1"/>
<dbReference type="Gene3D" id="1.25.40.10">
    <property type="entry name" value="Tetratricopeptide repeat domain"/>
    <property type="match status" value="2"/>
</dbReference>
<dbReference type="PANTHER" id="PTHR47447">
    <property type="entry name" value="OS03G0856100 PROTEIN"/>
    <property type="match status" value="1"/>
</dbReference>
<evidence type="ECO:0000313" key="3">
    <source>
        <dbReference type="EMBL" id="CEO96618.1"/>
    </source>
</evidence>
<evidence type="ECO:0000313" key="4">
    <source>
        <dbReference type="Proteomes" id="UP000039324"/>
    </source>
</evidence>
<gene>
    <name evidence="3" type="ORF">PBRA_005227</name>
</gene>
<protein>
    <recommendedName>
        <fullName evidence="5">Pentacotripeptide-repeat region of PRORP domain-containing protein</fullName>
    </recommendedName>
</protein>
<sequence length="423" mass="46484">MLQGGRRCAVRLVSRRNAPALLSTTSAEGPAFIGTGEAGDEYLNRWINRKVPLDYDRQTPQYMNYHEFLERPSTSSAVHALKHETDPDRGWSIFEKVLSSGGPIRMNVFNVMLQFCKRIVPSKAPDVLDAAVSRDVTVTDVLFTSFLSACSAASPPLVQAALEHYAKVGPKTRTTIYNVAHLCLQASQPGLALALFNDATVNDVGVTWRLLSLFATCCALDRSVLAATTAQRLLGLIRTGRVESHPDVGVFRNLVAAMLAQNQFDAALDAMSYVESVPVQIDETIYELVIAALAKADRLAHAMTLLKAAVKRKVRIDKCLMSILCACKEDSDLPVVDCLYRYASGKGMLEDDAVCRGFVAAFDRCNDLDAAERAFQERCSISTPRAETFNAMVAAYAHHGRRDKATETLQRGRDHGLHVCMRL</sequence>
<dbReference type="AlphaFoldDB" id="A0A0G4IMZ1"/>
<keyword evidence="1" id="KW-0677">Repeat</keyword>
<keyword evidence="4" id="KW-1185">Reference proteome</keyword>
<evidence type="ECO:0000256" key="1">
    <source>
        <dbReference type="ARBA" id="ARBA00022737"/>
    </source>
</evidence>
<name>A0A0G4IMZ1_PLABS</name>
<feature type="repeat" description="PPR" evidence="2">
    <location>
        <begin position="385"/>
        <end position="419"/>
    </location>
</feature>
<reference evidence="3 4" key="1">
    <citation type="submission" date="2015-02" db="EMBL/GenBank/DDBJ databases">
        <authorList>
            <person name="Chooi Y.-H."/>
        </authorList>
    </citation>
    <scope>NUCLEOTIDE SEQUENCE [LARGE SCALE GENOMIC DNA]</scope>
    <source>
        <strain evidence="3">E3</strain>
    </source>
</reference>
<dbReference type="SUPFAM" id="SSF48452">
    <property type="entry name" value="TPR-like"/>
    <property type="match status" value="1"/>
</dbReference>
<evidence type="ECO:0000256" key="2">
    <source>
        <dbReference type="PROSITE-ProRule" id="PRU00708"/>
    </source>
</evidence>
<evidence type="ECO:0008006" key="5">
    <source>
        <dbReference type="Google" id="ProtNLM"/>
    </source>
</evidence>
<dbReference type="PROSITE" id="PS51375">
    <property type="entry name" value="PPR"/>
    <property type="match status" value="1"/>
</dbReference>
<dbReference type="OrthoDB" id="185373at2759"/>
<dbReference type="PANTHER" id="PTHR47447:SF17">
    <property type="entry name" value="OS12G0638900 PROTEIN"/>
    <property type="match status" value="1"/>
</dbReference>
<proteinExistence type="predicted"/>
<dbReference type="Proteomes" id="UP000039324">
    <property type="component" value="Unassembled WGS sequence"/>
</dbReference>
<dbReference type="InterPro" id="IPR002885">
    <property type="entry name" value="PPR_rpt"/>
</dbReference>
<dbReference type="Pfam" id="PF01535">
    <property type="entry name" value="PPR"/>
    <property type="match status" value="1"/>
</dbReference>
<accession>A0A0G4IMZ1</accession>
<dbReference type="EMBL" id="CDSF01000068">
    <property type="protein sequence ID" value="CEO96618.1"/>
    <property type="molecule type" value="Genomic_DNA"/>
</dbReference>
<organism evidence="3 4">
    <name type="scientific">Plasmodiophora brassicae</name>
    <name type="common">Clubroot disease agent</name>
    <dbReference type="NCBI Taxonomy" id="37360"/>
    <lineage>
        <taxon>Eukaryota</taxon>
        <taxon>Sar</taxon>
        <taxon>Rhizaria</taxon>
        <taxon>Endomyxa</taxon>
        <taxon>Phytomyxea</taxon>
        <taxon>Plasmodiophorida</taxon>
        <taxon>Plasmodiophoridae</taxon>
        <taxon>Plasmodiophora</taxon>
    </lineage>
</organism>
<dbReference type="InterPro" id="IPR011990">
    <property type="entry name" value="TPR-like_helical_dom_sf"/>
</dbReference>